<evidence type="ECO:0000256" key="7">
    <source>
        <dbReference type="ARBA" id="ARBA00047899"/>
    </source>
</evidence>
<gene>
    <name evidence="10" type="ORF">ABL78_4367</name>
</gene>
<dbReference type="PROSITE" id="PS50011">
    <property type="entry name" value="PROTEIN_KINASE_DOM"/>
    <property type="match status" value="1"/>
</dbReference>
<dbReference type="GO" id="GO:0005524">
    <property type="term" value="F:ATP binding"/>
    <property type="evidence" value="ECO:0007669"/>
    <property type="project" value="UniProtKB-KW"/>
</dbReference>
<accession>A0A0N1I4Y7</accession>
<dbReference type="SUPFAM" id="SSF56112">
    <property type="entry name" value="Protein kinase-like (PK-like)"/>
    <property type="match status" value="1"/>
</dbReference>
<evidence type="ECO:0000256" key="1">
    <source>
        <dbReference type="ARBA" id="ARBA00012513"/>
    </source>
</evidence>
<dbReference type="AlphaFoldDB" id="A0A0N1I4Y7"/>
<dbReference type="InterPro" id="IPR011009">
    <property type="entry name" value="Kinase-like_dom_sf"/>
</dbReference>
<protein>
    <recommendedName>
        <fullName evidence="1">non-specific serine/threonine protein kinase</fullName>
        <ecNumber evidence="1">2.7.11.1</ecNumber>
    </recommendedName>
</protein>
<dbReference type="Gene3D" id="1.10.510.10">
    <property type="entry name" value="Transferase(Phosphotransferase) domain 1"/>
    <property type="match status" value="1"/>
</dbReference>
<organism evidence="10 11">
    <name type="scientific">Leptomonas seymouri</name>
    <dbReference type="NCBI Taxonomy" id="5684"/>
    <lineage>
        <taxon>Eukaryota</taxon>
        <taxon>Discoba</taxon>
        <taxon>Euglenozoa</taxon>
        <taxon>Kinetoplastea</taxon>
        <taxon>Metakinetoplastina</taxon>
        <taxon>Trypanosomatida</taxon>
        <taxon>Trypanosomatidae</taxon>
        <taxon>Leishmaniinae</taxon>
        <taxon>Leptomonas</taxon>
    </lineage>
</organism>
<keyword evidence="5" id="KW-0418">Kinase</keyword>
<evidence type="ECO:0000313" key="10">
    <source>
        <dbReference type="EMBL" id="KPI86544.1"/>
    </source>
</evidence>
<evidence type="ECO:0000256" key="5">
    <source>
        <dbReference type="ARBA" id="ARBA00022777"/>
    </source>
</evidence>
<dbReference type="PROSITE" id="PS00108">
    <property type="entry name" value="PROTEIN_KINASE_ST"/>
    <property type="match status" value="1"/>
</dbReference>
<evidence type="ECO:0000256" key="2">
    <source>
        <dbReference type="ARBA" id="ARBA00022527"/>
    </source>
</evidence>
<dbReference type="SMART" id="SM00220">
    <property type="entry name" value="S_TKc"/>
    <property type="match status" value="1"/>
</dbReference>
<feature type="domain" description="Protein kinase" evidence="9">
    <location>
        <begin position="1"/>
        <end position="231"/>
    </location>
</feature>
<dbReference type="Proteomes" id="UP000038009">
    <property type="component" value="Unassembled WGS sequence"/>
</dbReference>
<sequence length="337" mass="37755">MALKRSKSTVTQASSLEEVFGMMSLCSWHTTKLFDAWVDQEDRVNILMEYCDLGNLANYLQEYYPLPEDEVLSIFAQTLLGLDHLHKKNIIHRDIKLDNILLSTALQGDRPSVKLADFGLAKRVGHGAARAISHVGTPAYVPPEAAAGYTYTTKSDIWSLGVVMYTVLANRPPFEMCVEGGVRALKYVPPPHPCLASNCYRKELGDFVMSMLHAKWKRRPSAETLLRCAVLCDTLRYPSWVTEDRVGLVWAFVRNHVAPVTVYAACSTTSAIVRFLTMGDQVLLSREAAQDTTGGEEWARVELPCIGYIRVTEDLYLRLDSFGARGLTPIMFEKKVE</sequence>
<proteinExistence type="predicted"/>
<name>A0A0N1I4Y7_LEPSE</name>
<dbReference type="OrthoDB" id="248923at2759"/>
<comment type="catalytic activity">
    <reaction evidence="8">
        <text>L-seryl-[protein] + ATP = O-phospho-L-seryl-[protein] + ADP + H(+)</text>
        <dbReference type="Rhea" id="RHEA:17989"/>
        <dbReference type="Rhea" id="RHEA-COMP:9863"/>
        <dbReference type="Rhea" id="RHEA-COMP:11604"/>
        <dbReference type="ChEBI" id="CHEBI:15378"/>
        <dbReference type="ChEBI" id="CHEBI:29999"/>
        <dbReference type="ChEBI" id="CHEBI:30616"/>
        <dbReference type="ChEBI" id="CHEBI:83421"/>
        <dbReference type="ChEBI" id="CHEBI:456216"/>
        <dbReference type="EC" id="2.7.11.1"/>
    </reaction>
</comment>
<evidence type="ECO:0000256" key="8">
    <source>
        <dbReference type="ARBA" id="ARBA00048679"/>
    </source>
</evidence>
<evidence type="ECO:0000256" key="4">
    <source>
        <dbReference type="ARBA" id="ARBA00022741"/>
    </source>
</evidence>
<dbReference type="Pfam" id="PF00069">
    <property type="entry name" value="Pkinase"/>
    <property type="match status" value="1"/>
</dbReference>
<keyword evidence="6" id="KW-0067">ATP-binding</keyword>
<evidence type="ECO:0000256" key="6">
    <source>
        <dbReference type="ARBA" id="ARBA00022840"/>
    </source>
</evidence>
<keyword evidence="4" id="KW-0547">Nucleotide-binding</keyword>
<comment type="catalytic activity">
    <reaction evidence="7">
        <text>L-threonyl-[protein] + ATP = O-phospho-L-threonyl-[protein] + ADP + H(+)</text>
        <dbReference type="Rhea" id="RHEA:46608"/>
        <dbReference type="Rhea" id="RHEA-COMP:11060"/>
        <dbReference type="Rhea" id="RHEA-COMP:11605"/>
        <dbReference type="ChEBI" id="CHEBI:15378"/>
        <dbReference type="ChEBI" id="CHEBI:30013"/>
        <dbReference type="ChEBI" id="CHEBI:30616"/>
        <dbReference type="ChEBI" id="CHEBI:61977"/>
        <dbReference type="ChEBI" id="CHEBI:456216"/>
        <dbReference type="EC" id="2.7.11.1"/>
    </reaction>
</comment>
<dbReference type="InterPro" id="IPR008271">
    <property type="entry name" value="Ser/Thr_kinase_AS"/>
</dbReference>
<keyword evidence="11" id="KW-1185">Reference proteome</keyword>
<dbReference type="InterPro" id="IPR050660">
    <property type="entry name" value="NEK_Ser/Thr_kinase"/>
</dbReference>
<dbReference type="OMA" id="YAYTSKA"/>
<dbReference type="PANTHER" id="PTHR43671">
    <property type="entry name" value="SERINE/THREONINE-PROTEIN KINASE NEK"/>
    <property type="match status" value="1"/>
</dbReference>
<comment type="caution">
    <text evidence="10">The sequence shown here is derived from an EMBL/GenBank/DDBJ whole genome shotgun (WGS) entry which is preliminary data.</text>
</comment>
<dbReference type="GO" id="GO:0004674">
    <property type="term" value="F:protein serine/threonine kinase activity"/>
    <property type="evidence" value="ECO:0007669"/>
    <property type="project" value="UniProtKB-KW"/>
</dbReference>
<reference evidence="10 11" key="1">
    <citation type="journal article" date="2015" name="PLoS Pathog.">
        <title>Leptomonas seymouri: Adaptations to the Dixenous Life Cycle Analyzed by Genome Sequencing, Transcriptome Profiling and Co-infection with Leishmania donovani.</title>
        <authorList>
            <person name="Kraeva N."/>
            <person name="Butenko A."/>
            <person name="Hlavacova J."/>
            <person name="Kostygov A."/>
            <person name="Myskova J."/>
            <person name="Grybchuk D."/>
            <person name="Lestinova T."/>
            <person name="Votypka J."/>
            <person name="Volf P."/>
            <person name="Opperdoes F."/>
            <person name="Flegontov P."/>
            <person name="Lukes J."/>
            <person name="Yurchenko V."/>
        </authorList>
    </citation>
    <scope>NUCLEOTIDE SEQUENCE [LARGE SCALE GENOMIC DNA]</scope>
    <source>
        <strain evidence="10 11">ATCC 30220</strain>
    </source>
</reference>
<evidence type="ECO:0000259" key="9">
    <source>
        <dbReference type="PROSITE" id="PS50011"/>
    </source>
</evidence>
<keyword evidence="2" id="KW-0723">Serine/threonine-protein kinase</keyword>
<dbReference type="PANTHER" id="PTHR43671:SF98">
    <property type="entry name" value="SERINE_THREONINE-PROTEIN KINASE NEK11"/>
    <property type="match status" value="1"/>
</dbReference>
<dbReference type="EC" id="2.7.11.1" evidence="1"/>
<dbReference type="InterPro" id="IPR000719">
    <property type="entry name" value="Prot_kinase_dom"/>
</dbReference>
<keyword evidence="3" id="KW-0808">Transferase</keyword>
<dbReference type="VEuPathDB" id="TriTrypDB:Lsey_0125_0020"/>
<evidence type="ECO:0000313" key="11">
    <source>
        <dbReference type="Proteomes" id="UP000038009"/>
    </source>
</evidence>
<evidence type="ECO:0000256" key="3">
    <source>
        <dbReference type="ARBA" id="ARBA00022679"/>
    </source>
</evidence>
<dbReference type="EMBL" id="LJSK01000125">
    <property type="protein sequence ID" value="KPI86544.1"/>
    <property type="molecule type" value="Genomic_DNA"/>
</dbReference>